<feature type="compositionally biased region" description="Basic and acidic residues" evidence="2">
    <location>
        <begin position="377"/>
        <end position="388"/>
    </location>
</feature>
<dbReference type="GO" id="GO:0000994">
    <property type="term" value="F:RNA polymerase III core binding"/>
    <property type="evidence" value="ECO:0007669"/>
    <property type="project" value="TreeGrafter"/>
</dbReference>
<dbReference type="InterPro" id="IPR015257">
    <property type="entry name" value="Maf1"/>
</dbReference>
<dbReference type="PIRSF" id="PIRSF037240">
    <property type="entry name" value="RNA_polIII_Trep_MAF1"/>
    <property type="match status" value="1"/>
</dbReference>
<dbReference type="PANTHER" id="PTHR22504:SF0">
    <property type="entry name" value="REPRESSOR OF RNA POLYMERASE III TRANSCRIPTION MAF1 HOMOLOG"/>
    <property type="match status" value="1"/>
</dbReference>
<evidence type="ECO:0000256" key="2">
    <source>
        <dbReference type="SAM" id="MobiDB-lite"/>
    </source>
</evidence>
<dbReference type="Proteomes" id="UP000078576">
    <property type="component" value="Unassembled WGS sequence"/>
</dbReference>
<protein>
    <recommendedName>
        <fullName evidence="1">Repressor of RNA polymerase III transcription MAF1</fullName>
    </recommendedName>
</protein>
<evidence type="ECO:0000313" key="3">
    <source>
        <dbReference type="EMBL" id="KUI60584.1"/>
    </source>
</evidence>
<reference evidence="4" key="1">
    <citation type="submission" date="2014-12" db="EMBL/GenBank/DDBJ databases">
        <title>Genome Sequence of Valsa Canker Pathogens Uncovers a Specific Adaption of Colonization on Woody Bark.</title>
        <authorList>
            <person name="Yin Z."/>
            <person name="Liu H."/>
            <person name="Gao X."/>
            <person name="Li Z."/>
            <person name="Song N."/>
            <person name="Ke X."/>
            <person name="Dai Q."/>
            <person name="Wu Y."/>
            <person name="Sun Y."/>
            <person name="Xu J.-R."/>
            <person name="Kang Z.K."/>
            <person name="Wang L."/>
            <person name="Huang L."/>
        </authorList>
    </citation>
    <scope>NUCLEOTIDE SEQUENCE [LARGE SCALE GENOMIC DNA]</scope>
    <source>
        <strain evidence="4">SXYL134</strain>
    </source>
</reference>
<feature type="compositionally biased region" description="Polar residues" evidence="2">
    <location>
        <begin position="262"/>
        <end position="273"/>
    </location>
</feature>
<gene>
    <name evidence="3" type="ORF">VP1G_07801</name>
</gene>
<feature type="region of interest" description="Disordered" evidence="2">
    <location>
        <begin position="333"/>
        <end position="388"/>
    </location>
</feature>
<dbReference type="GO" id="GO:0005634">
    <property type="term" value="C:nucleus"/>
    <property type="evidence" value="ECO:0007669"/>
    <property type="project" value="UniProtKB-SubCell"/>
</dbReference>
<dbReference type="PANTHER" id="PTHR22504">
    <property type="entry name" value="REPRESSOR OF RNA POLYMERASE III TRANSCRIPTION MAF1"/>
    <property type="match status" value="1"/>
</dbReference>
<organism evidence="3 4">
    <name type="scientific">Cytospora mali</name>
    <name type="common">Apple Valsa canker fungus</name>
    <name type="synonym">Valsa mali</name>
    <dbReference type="NCBI Taxonomy" id="578113"/>
    <lineage>
        <taxon>Eukaryota</taxon>
        <taxon>Fungi</taxon>
        <taxon>Dikarya</taxon>
        <taxon>Ascomycota</taxon>
        <taxon>Pezizomycotina</taxon>
        <taxon>Sordariomycetes</taxon>
        <taxon>Sordariomycetidae</taxon>
        <taxon>Diaporthales</taxon>
        <taxon>Cytosporaceae</taxon>
        <taxon>Cytospora</taxon>
    </lineage>
</organism>
<comment type="function">
    <text evidence="1">Mediator of diverse signals that repress RNA polymerase III transcription. Inhibits the de novo assembly of TFIIIB onto DNA.</text>
</comment>
<dbReference type="STRING" id="694573.A0A194V9M5"/>
<proteinExistence type="inferred from homology"/>
<comment type="similarity">
    <text evidence="1">Belongs to the MAF1 family.</text>
</comment>
<keyword evidence="4" id="KW-1185">Reference proteome</keyword>
<keyword evidence="1" id="KW-0539">Nucleus</keyword>
<dbReference type="Gene3D" id="3.40.1000.50">
    <property type="entry name" value="Repressor of RNA polymerase III transcription Maf1"/>
    <property type="match status" value="1"/>
</dbReference>
<comment type="subcellular location">
    <subcellularLocation>
        <location evidence="1">Nucleus</location>
    </subcellularLocation>
</comment>
<dbReference type="GO" id="GO:0016480">
    <property type="term" value="P:negative regulation of transcription by RNA polymerase III"/>
    <property type="evidence" value="ECO:0007669"/>
    <property type="project" value="UniProtKB-UniRule"/>
</dbReference>
<keyword evidence="1" id="KW-0678">Repressor</keyword>
<name>A0A194V9M5_CYTMA</name>
<keyword evidence="1" id="KW-0804">Transcription</keyword>
<evidence type="ECO:0000256" key="1">
    <source>
        <dbReference type="PIRNR" id="PIRNR037240"/>
    </source>
</evidence>
<feature type="compositionally biased region" description="Basic and acidic residues" evidence="2">
    <location>
        <begin position="296"/>
        <end position="306"/>
    </location>
</feature>
<feature type="region of interest" description="Disordered" evidence="2">
    <location>
        <begin position="259"/>
        <end position="320"/>
    </location>
</feature>
<dbReference type="AlphaFoldDB" id="A0A194V9M5"/>
<sequence>MKFLPLRDFDVVTSALNFDTPDCHVTGGCDLYTTKAAGSDKKLYKNIDKSLETQHAALLKFGSSLSPPQRTSLNLSRSSPFGPLSEISSRRTFAYLIATLNASHPDYDFSHVLRPADFKRERMVRKVMANLDTTLSSARPNAPPTVDFPMIPLFNSKKSKAAAAAAGTGSSPPAVSGTESPPWGPHMWALIDKEMTLKECAIFSYQPAVNPFDEETAAIWSIHYLFFNRERKRVAYLYVRGVPVVSHSYSPPELLRARQRSGAMTLTPSSSSGDLRKRRQMQLGEPSANKRARYWLGDREAERMPTSDDEDDYADDGLTWNRDRDGVLELDEFAGSWDDYNNDNDFSDPLEDDDDDDDEVLEDEPQTSPRPEPVRGMSEDIAGRMEIE</sequence>
<dbReference type="FunFam" id="3.40.1000.50:FF:000004">
    <property type="entry name" value="Repressor of RNA polymerase III transcription MAF1"/>
    <property type="match status" value="1"/>
</dbReference>
<accession>A0A194V9M5</accession>
<feature type="compositionally biased region" description="Acidic residues" evidence="2">
    <location>
        <begin position="340"/>
        <end position="365"/>
    </location>
</feature>
<dbReference type="Pfam" id="PF09174">
    <property type="entry name" value="Maf1"/>
    <property type="match status" value="1"/>
</dbReference>
<dbReference type="InterPro" id="IPR038564">
    <property type="entry name" value="Maf1_sf"/>
</dbReference>
<dbReference type="OrthoDB" id="277029at2759"/>
<keyword evidence="1" id="KW-0805">Transcription regulation</keyword>
<evidence type="ECO:0000313" key="4">
    <source>
        <dbReference type="Proteomes" id="UP000078576"/>
    </source>
</evidence>
<dbReference type="EMBL" id="KN714754">
    <property type="protein sequence ID" value="KUI60584.1"/>
    <property type="molecule type" value="Genomic_DNA"/>
</dbReference>